<proteinExistence type="inferred from homology"/>
<comment type="function">
    <text evidence="1 6">Exhibits S-adenosyl-L-methionine-dependent methyltransferase activity.</text>
</comment>
<dbReference type="NCBIfam" id="TIGR00027">
    <property type="entry name" value="mthyl_TIGR00027"/>
    <property type="match status" value="1"/>
</dbReference>
<keyword evidence="3 6" id="KW-0489">Methyltransferase</keyword>
<dbReference type="PANTHER" id="PTHR43619">
    <property type="entry name" value="S-ADENOSYL-L-METHIONINE-DEPENDENT METHYLTRANSFERASE YKTD-RELATED"/>
    <property type="match status" value="1"/>
</dbReference>
<protein>
    <recommendedName>
        <fullName evidence="6">S-adenosyl-L-methionine-dependent methyltransferase</fullName>
        <ecNumber evidence="6">2.1.1.-</ecNumber>
    </recommendedName>
</protein>
<dbReference type="RefSeq" id="WP_387131503.1">
    <property type="nucleotide sequence ID" value="NZ_JBIATK010000010.1"/>
</dbReference>
<dbReference type="InterPro" id="IPR011610">
    <property type="entry name" value="SAM_mthyl_Trfase_ML2640-like"/>
</dbReference>
<evidence type="ECO:0000256" key="5">
    <source>
        <dbReference type="ARBA" id="ARBA00022691"/>
    </source>
</evidence>
<dbReference type="InterPro" id="IPR029063">
    <property type="entry name" value="SAM-dependent_MTases_sf"/>
</dbReference>
<dbReference type="InterPro" id="IPR007213">
    <property type="entry name" value="Ppm1/Ppm2/Tcmp"/>
</dbReference>
<accession>A0ABW6TJL6</accession>
<keyword evidence="8" id="KW-1185">Reference proteome</keyword>
<dbReference type="PANTHER" id="PTHR43619:SF2">
    <property type="entry name" value="S-ADENOSYL-L-METHIONINE-DEPENDENT METHYLTRANSFERASES SUPERFAMILY PROTEIN"/>
    <property type="match status" value="1"/>
</dbReference>
<dbReference type="Pfam" id="PF04072">
    <property type="entry name" value="LCM"/>
    <property type="match status" value="1"/>
</dbReference>
<dbReference type="GO" id="GO:0032259">
    <property type="term" value="P:methylation"/>
    <property type="evidence" value="ECO:0007669"/>
    <property type="project" value="UniProtKB-KW"/>
</dbReference>
<evidence type="ECO:0000256" key="6">
    <source>
        <dbReference type="RuleBase" id="RU362030"/>
    </source>
</evidence>
<organism evidence="7 8">
    <name type="scientific">Nocardia elegans</name>
    <dbReference type="NCBI Taxonomy" id="300029"/>
    <lineage>
        <taxon>Bacteria</taxon>
        <taxon>Bacillati</taxon>
        <taxon>Actinomycetota</taxon>
        <taxon>Actinomycetes</taxon>
        <taxon>Mycobacteriales</taxon>
        <taxon>Nocardiaceae</taxon>
        <taxon>Nocardia</taxon>
    </lineage>
</organism>
<dbReference type="Gene3D" id="3.40.50.150">
    <property type="entry name" value="Vaccinia Virus protein VP39"/>
    <property type="match status" value="1"/>
</dbReference>
<evidence type="ECO:0000256" key="3">
    <source>
        <dbReference type="ARBA" id="ARBA00022603"/>
    </source>
</evidence>
<evidence type="ECO:0000256" key="2">
    <source>
        <dbReference type="ARBA" id="ARBA00008138"/>
    </source>
</evidence>
<comment type="similarity">
    <text evidence="2 6">Belongs to the UPF0677 family.</text>
</comment>
<dbReference type="Proteomes" id="UP001602089">
    <property type="component" value="Unassembled WGS sequence"/>
</dbReference>
<evidence type="ECO:0000256" key="1">
    <source>
        <dbReference type="ARBA" id="ARBA00003907"/>
    </source>
</evidence>
<keyword evidence="4" id="KW-0808">Transferase</keyword>
<comment type="caution">
    <text evidence="7">The sequence shown here is derived from an EMBL/GenBank/DDBJ whole genome shotgun (WGS) entry which is preliminary data.</text>
</comment>
<dbReference type="EC" id="2.1.1.-" evidence="6"/>
<dbReference type="SUPFAM" id="SSF53335">
    <property type="entry name" value="S-adenosyl-L-methionine-dependent methyltransferases"/>
    <property type="match status" value="1"/>
</dbReference>
<dbReference type="GO" id="GO:0008168">
    <property type="term" value="F:methyltransferase activity"/>
    <property type="evidence" value="ECO:0007669"/>
    <property type="project" value="UniProtKB-KW"/>
</dbReference>
<gene>
    <name evidence="7" type="ORF">ACFYY5_26125</name>
</gene>
<dbReference type="EMBL" id="JBIATK010000010">
    <property type="protein sequence ID" value="MFF4026331.1"/>
    <property type="molecule type" value="Genomic_DNA"/>
</dbReference>
<evidence type="ECO:0000313" key="7">
    <source>
        <dbReference type="EMBL" id="MFF4026331.1"/>
    </source>
</evidence>
<evidence type="ECO:0000256" key="4">
    <source>
        <dbReference type="ARBA" id="ARBA00022679"/>
    </source>
</evidence>
<name>A0ABW6TJL6_9NOCA</name>
<reference evidence="7 8" key="1">
    <citation type="submission" date="2024-10" db="EMBL/GenBank/DDBJ databases">
        <title>The Natural Products Discovery Center: Release of the First 8490 Sequenced Strains for Exploring Actinobacteria Biosynthetic Diversity.</title>
        <authorList>
            <person name="Kalkreuter E."/>
            <person name="Kautsar S.A."/>
            <person name="Yang D."/>
            <person name="Bader C.D."/>
            <person name="Teijaro C.N."/>
            <person name="Fluegel L."/>
            <person name="Davis C.M."/>
            <person name="Simpson J.R."/>
            <person name="Lauterbach L."/>
            <person name="Steele A.D."/>
            <person name="Gui C."/>
            <person name="Meng S."/>
            <person name="Li G."/>
            <person name="Viehrig K."/>
            <person name="Ye F."/>
            <person name="Su P."/>
            <person name="Kiefer A.F."/>
            <person name="Nichols A."/>
            <person name="Cepeda A.J."/>
            <person name="Yan W."/>
            <person name="Fan B."/>
            <person name="Jiang Y."/>
            <person name="Adhikari A."/>
            <person name="Zheng C.-J."/>
            <person name="Schuster L."/>
            <person name="Cowan T.M."/>
            <person name="Smanski M.J."/>
            <person name="Chevrette M.G."/>
            <person name="De Carvalho L.P.S."/>
            <person name="Shen B."/>
        </authorList>
    </citation>
    <scope>NUCLEOTIDE SEQUENCE [LARGE SCALE GENOMIC DNA]</scope>
    <source>
        <strain evidence="7 8">NPDC001867</strain>
    </source>
</reference>
<keyword evidence="5 6" id="KW-0949">S-adenosyl-L-methionine</keyword>
<sequence>MHTGRPSDTAAAIAHIRAKYSKLHPEILADPLADRILCEPVLDHTVLDRGLAPDVAHRRGQYILARSRFADDRLAAAVARGVDQVVILGAGLDTTAYRSGHDVRFFEVDHPDTQTWKQRLLAEATIPVPDTVTFVPIDFEQTTLAKELATAGLDRSRPAVYIALGVTVYLTRTALDDMLGYILHHRGGQAVLDYFYPPHHTGADDLHTRAESTARLGEPWRSCFTADEFHHLVQSFGGHLIEDHSASELVAAYGGRTEVPSTAAGPHVVHCCSTIAA</sequence>
<evidence type="ECO:0000313" key="8">
    <source>
        <dbReference type="Proteomes" id="UP001602089"/>
    </source>
</evidence>